<protein>
    <submittedName>
        <fullName evidence="2">Uncharacterized protein</fullName>
    </submittedName>
</protein>
<reference evidence="2 3" key="1">
    <citation type="journal article" date="2019" name="Commun. Biol.">
        <title>The bagworm genome reveals a unique fibroin gene that provides high tensile strength.</title>
        <authorList>
            <person name="Kono N."/>
            <person name="Nakamura H."/>
            <person name="Ohtoshi R."/>
            <person name="Tomita M."/>
            <person name="Numata K."/>
            <person name="Arakawa K."/>
        </authorList>
    </citation>
    <scope>NUCLEOTIDE SEQUENCE [LARGE SCALE GENOMIC DNA]</scope>
</reference>
<dbReference type="AlphaFoldDB" id="A0A4C1WCV1"/>
<evidence type="ECO:0000313" key="2">
    <source>
        <dbReference type="EMBL" id="GBP48911.1"/>
    </source>
</evidence>
<keyword evidence="3" id="KW-1185">Reference proteome</keyword>
<evidence type="ECO:0000256" key="1">
    <source>
        <dbReference type="SAM" id="MobiDB-lite"/>
    </source>
</evidence>
<proteinExistence type="predicted"/>
<comment type="caution">
    <text evidence="2">The sequence shown here is derived from an EMBL/GenBank/DDBJ whole genome shotgun (WGS) entry which is preliminary data.</text>
</comment>
<evidence type="ECO:0000313" key="3">
    <source>
        <dbReference type="Proteomes" id="UP000299102"/>
    </source>
</evidence>
<sequence>MQEPKPAHPLSETRTRRAPSVCLTKLQLKAQSIAATTTPGALADDSPRTEHGVAPPAPTAGRLRELCTLHALNISAKGSSRGYDIIESYNSVPKLIRGVVGKYNPSHHYPVQTSRNPNCSDPETDLSSRTLRSQAKFPYLQPLLIRVSLPCTGQRSAPAAGQIRSRGSTLCSPHRPSADRELVTTVVTKLIEDVQGQVAAQFIILSP</sequence>
<accession>A0A4C1WCV1</accession>
<name>A0A4C1WCV1_EUMVA</name>
<feature type="region of interest" description="Disordered" evidence="1">
    <location>
        <begin position="36"/>
        <end position="59"/>
    </location>
</feature>
<dbReference type="EMBL" id="BGZK01000533">
    <property type="protein sequence ID" value="GBP48911.1"/>
    <property type="molecule type" value="Genomic_DNA"/>
</dbReference>
<gene>
    <name evidence="2" type="ORF">EVAR_96892_1</name>
</gene>
<dbReference type="Proteomes" id="UP000299102">
    <property type="component" value="Unassembled WGS sequence"/>
</dbReference>
<organism evidence="2 3">
    <name type="scientific">Eumeta variegata</name>
    <name type="common">Bagworm moth</name>
    <name type="synonym">Eumeta japonica</name>
    <dbReference type="NCBI Taxonomy" id="151549"/>
    <lineage>
        <taxon>Eukaryota</taxon>
        <taxon>Metazoa</taxon>
        <taxon>Ecdysozoa</taxon>
        <taxon>Arthropoda</taxon>
        <taxon>Hexapoda</taxon>
        <taxon>Insecta</taxon>
        <taxon>Pterygota</taxon>
        <taxon>Neoptera</taxon>
        <taxon>Endopterygota</taxon>
        <taxon>Lepidoptera</taxon>
        <taxon>Glossata</taxon>
        <taxon>Ditrysia</taxon>
        <taxon>Tineoidea</taxon>
        <taxon>Psychidae</taxon>
        <taxon>Oiketicinae</taxon>
        <taxon>Eumeta</taxon>
    </lineage>
</organism>